<reference evidence="6" key="1">
    <citation type="submission" date="2023-06" db="EMBL/GenBank/DDBJ databases">
        <title>Identification and characterization of horizontal gene transfer across gut microbiota members of farm animals based on homology search.</title>
        <authorList>
            <person name="Zeman M."/>
            <person name="Kubasova T."/>
            <person name="Jahodarova E."/>
            <person name="Nykrynova M."/>
            <person name="Rychlik I."/>
        </authorList>
    </citation>
    <scope>NUCLEOTIDE SEQUENCE [LARGE SCALE GENOMIC DNA]</scope>
    <source>
        <strain evidence="6">154_Feed</strain>
    </source>
</reference>
<comment type="caution">
    <text evidence="5">The sequence shown here is derived from an EMBL/GenBank/DDBJ whole genome shotgun (WGS) entry which is preliminary data.</text>
</comment>
<dbReference type="NCBIfam" id="TIGR00075">
    <property type="entry name" value="hypD"/>
    <property type="match status" value="1"/>
</dbReference>
<evidence type="ECO:0000313" key="5">
    <source>
        <dbReference type="EMBL" id="MDM8274985.1"/>
    </source>
</evidence>
<dbReference type="InterPro" id="IPR002780">
    <property type="entry name" value="Hyd_form_HypD"/>
</dbReference>
<evidence type="ECO:0000313" key="6">
    <source>
        <dbReference type="Proteomes" id="UP001529421"/>
    </source>
</evidence>
<gene>
    <name evidence="5" type="primary">hypD</name>
    <name evidence="5" type="ORF">QUW28_05650</name>
</gene>
<dbReference type="PANTHER" id="PTHR30149">
    <property type="entry name" value="HYDROGENASE PROTEIN ASSEMBLY PROTEIN HYPD"/>
    <property type="match status" value="1"/>
</dbReference>
<sequence length="389" mass="41615">MTDRGSHGTGPHSSRHRGACDTQDISPRAIDLGAFRDPALARELIERIASVVGDRELNLMEVCGTHTMSIGRYGFRSIMPPGLHLLSGPGCPVCVTANRDIDHVIALAKLDGIVIATFGDMMRVPGSTSSLAAQKAAGHDVRIVYSPLDAVRLAQDNPGLDVIFVGVGFETTTPTIAATILDAAARGLANFSVMSAHKMTPPALRAIADDPETRIDGFILPGHVSTITGLAPYRFLVDEFSIPGVVTGFEPVDILESILLLAEMARGGKPAIENAYRRGVNAEGNPVARAMVDRVFETCDATWRGLGTLPSSGLAIRDEYARFDARRRFDVEIEPTQEQRGCRCGDVLRGAIAPTSCPLFGRACTPEHPIGPCMVSSEGSCAAYFRYRA</sequence>
<keyword evidence="2" id="KW-0479">Metal-binding</keyword>
<feature type="region of interest" description="Disordered" evidence="4">
    <location>
        <begin position="1"/>
        <end position="21"/>
    </location>
</feature>
<dbReference type="EMBL" id="JAUDDZ010000006">
    <property type="protein sequence ID" value="MDM8274985.1"/>
    <property type="molecule type" value="Genomic_DNA"/>
</dbReference>
<organism evidence="5 6">
    <name type="scientific">Enorma phocaeensis</name>
    <dbReference type="NCBI Taxonomy" id="1871019"/>
    <lineage>
        <taxon>Bacteria</taxon>
        <taxon>Bacillati</taxon>
        <taxon>Actinomycetota</taxon>
        <taxon>Coriobacteriia</taxon>
        <taxon>Coriobacteriales</taxon>
        <taxon>Coriobacteriaceae</taxon>
        <taxon>Enorma</taxon>
    </lineage>
</organism>
<dbReference type="InterPro" id="IPR042243">
    <property type="entry name" value="HypD_1"/>
</dbReference>
<keyword evidence="3" id="KW-0408">Iron</keyword>
<dbReference type="Gene3D" id="6.10.20.100">
    <property type="match status" value="1"/>
</dbReference>
<name>A0ABT7V906_9ACTN</name>
<proteinExistence type="inferred from homology"/>
<dbReference type="Gene3D" id="3.40.50.11740">
    <property type="entry name" value="HypD, alpha/beta domain 2"/>
    <property type="match status" value="2"/>
</dbReference>
<dbReference type="PANTHER" id="PTHR30149:SF0">
    <property type="entry name" value="HYDROGENASE MATURATION FACTOR HYPD"/>
    <property type="match status" value="1"/>
</dbReference>
<dbReference type="InterPro" id="IPR042244">
    <property type="entry name" value="HypD_2_sf"/>
</dbReference>
<dbReference type="RefSeq" id="WP_289545070.1">
    <property type="nucleotide sequence ID" value="NZ_JAUDDZ010000006.1"/>
</dbReference>
<evidence type="ECO:0000256" key="1">
    <source>
        <dbReference type="ARBA" id="ARBA00007888"/>
    </source>
</evidence>
<keyword evidence="6" id="KW-1185">Reference proteome</keyword>
<dbReference type="Pfam" id="PF01924">
    <property type="entry name" value="HypD"/>
    <property type="match status" value="1"/>
</dbReference>
<evidence type="ECO:0000256" key="2">
    <source>
        <dbReference type="ARBA" id="ARBA00022723"/>
    </source>
</evidence>
<protein>
    <submittedName>
        <fullName evidence="5">Hydrogenase formation protein HypD</fullName>
    </submittedName>
</protein>
<accession>A0ABT7V906</accession>
<dbReference type="Proteomes" id="UP001529421">
    <property type="component" value="Unassembled WGS sequence"/>
</dbReference>
<comment type="similarity">
    <text evidence="1">Belongs to the HypD family.</text>
</comment>
<evidence type="ECO:0000256" key="4">
    <source>
        <dbReference type="SAM" id="MobiDB-lite"/>
    </source>
</evidence>
<evidence type="ECO:0000256" key="3">
    <source>
        <dbReference type="ARBA" id="ARBA00023004"/>
    </source>
</evidence>
<reference evidence="5 6" key="2">
    <citation type="submission" date="2023-06" db="EMBL/GenBank/DDBJ databases">
        <authorList>
            <person name="Zeman M."/>
            <person name="Kubasova T."/>
            <person name="Jahodarova E."/>
            <person name="Nykrynova M."/>
            <person name="Rychlik I."/>
        </authorList>
    </citation>
    <scope>NUCLEOTIDE SEQUENCE [LARGE SCALE GENOMIC DNA]</scope>
    <source>
        <strain evidence="5 6">154_Feed</strain>
    </source>
</reference>
<dbReference type="PIRSF" id="PIRSF005622">
    <property type="entry name" value="Hydrgn_mat_hypD"/>
    <property type="match status" value="1"/>
</dbReference>